<evidence type="ECO:0000313" key="3">
    <source>
        <dbReference type="EMBL" id="QUV94330.1"/>
    </source>
</evidence>
<dbReference type="InterPro" id="IPR050882">
    <property type="entry name" value="Prepilin_peptidase/N-MTase"/>
</dbReference>
<dbReference type="PANTHER" id="PTHR30487:SF0">
    <property type="entry name" value="PREPILIN LEADER PEPTIDASE_N-METHYLTRANSFERASE-RELATED"/>
    <property type="match status" value="1"/>
</dbReference>
<feature type="transmembrane region" description="Helical" evidence="1">
    <location>
        <begin position="98"/>
        <end position="128"/>
    </location>
</feature>
<evidence type="ECO:0000256" key="1">
    <source>
        <dbReference type="SAM" id="Phobius"/>
    </source>
</evidence>
<name>A0ABX8B043_9BACT</name>
<evidence type="ECO:0000313" key="4">
    <source>
        <dbReference type="Proteomes" id="UP000677668"/>
    </source>
</evidence>
<keyword evidence="1" id="KW-0472">Membrane</keyword>
<dbReference type="PANTHER" id="PTHR30487">
    <property type="entry name" value="TYPE 4 PREPILIN-LIKE PROTEINS LEADER PEPTIDE-PROCESSING ENZYME"/>
    <property type="match status" value="1"/>
</dbReference>
<organism evidence="3 4">
    <name type="scientific">Chloracidobacterium sp. N</name>
    <dbReference type="NCBI Taxonomy" id="2821540"/>
    <lineage>
        <taxon>Bacteria</taxon>
        <taxon>Pseudomonadati</taxon>
        <taxon>Acidobacteriota</taxon>
        <taxon>Terriglobia</taxon>
        <taxon>Terriglobales</taxon>
        <taxon>Acidobacteriaceae</taxon>
        <taxon>Chloracidobacterium</taxon>
        <taxon>Chloracidobacterium aggregatum</taxon>
    </lineage>
</organism>
<keyword evidence="1" id="KW-1133">Transmembrane helix</keyword>
<reference evidence="3 4" key="1">
    <citation type="submission" date="2021-03" db="EMBL/GenBank/DDBJ databases">
        <title>Genomic and phenotypic characterization of Chloracidobacterium isolates provides evidence for multiple species.</title>
        <authorList>
            <person name="Saini M.K."/>
            <person name="Costas A.M.G."/>
            <person name="Tank M."/>
            <person name="Bryant D.A."/>
        </authorList>
    </citation>
    <scope>NUCLEOTIDE SEQUENCE [LARGE SCALE GENOMIC DNA]</scope>
    <source>
        <strain evidence="3 4">N</strain>
    </source>
</reference>
<feature type="transmembrane region" description="Helical" evidence="1">
    <location>
        <begin position="372"/>
        <end position="393"/>
    </location>
</feature>
<accession>A0ABX8B043</accession>
<dbReference type="Proteomes" id="UP000677668">
    <property type="component" value="Chromosome 1"/>
</dbReference>
<protein>
    <submittedName>
        <fullName evidence="3">Prepilin peptidase</fullName>
    </submittedName>
</protein>
<evidence type="ECO:0000259" key="2">
    <source>
        <dbReference type="Pfam" id="PF06750"/>
    </source>
</evidence>
<sequence length="410" mass="43806">MFVSMVELHDSLPLWFWAIWAFVLGSCIGSFLNVVIYRLPRGGSVNSPPRSYCPSCNATIAWYDNLPILSFLWLRGKCRACGVRISWQYPMVELATGLLFLAALLVFGPTLQCVFNCAFAAALVALIVTDFNEQILPDAITLPGTALALAARMLDHNLVGLPWMNLFFEGLTGRPLPMNGLAGSLVNALLGMAIGAGTLWVLGVGYFRLRAFPIRTPDDLADFLKRRCVVGTLARLKLRHADGKRGVVYVLGGDFSELSAEELAAADFASSNTGAPELSMTALDGACVEAGERGVRITSIPDALENTVDGRLEPGDTIVSGNLEGMGLGDVKMMLCVGAFLGGGLTFFVLLVASLLGVLVSMPRLLLRGSSALQHALPFGVMLGLAALVALFFGEKGLTTYLDFISSFVS</sequence>
<feature type="transmembrane region" description="Helical" evidence="1">
    <location>
        <begin position="185"/>
        <end position="207"/>
    </location>
</feature>
<feature type="transmembrane region" description="Helical" evidence="1">
    <location>
        <begin position="14"/>
        <end position="37"/>
    </location>
</feature>
<dbReference type="InterPro" id="IPR010627">
    <property type="entry name" value="Prepilin_pept_A24_N"/>
</dbReference>
<keyword evidence="1" id="KW-0812">Transmembrane</keyword>
<dbReference type="EMBL" id="CP072642">
    <property type="protein sequence ID" value="QUV94330.1"/>
    <property type="molecule type" value="Genomic_DNA"/>
</dbReference>
<feature type="domain" description="Prepilin peptidase A24 N-terminal" evidence="2">
    <location>
        <begin position="23"/>
        <end position="106"/>
    </location>
</feature>
<dbReference type="Pfam" id="PF06750">
    <property type="entry name" value="A24_N_bact"/>
    <property type="match status" value="1"/>
</dbReference>
<gene>
    <name evidence="3" type="ORF">J8C05_02465</name>
</gene>
<feature type="transmembrane region" description="Helical" evidence="1">
    <location>
        <begin position="335"/>
        <end position="360"/>
    </location>
</feature>
<dbReference type="RefSeq" id="WP_211422631.1">
    <property type="nucleotide sequence ID" value="NZ_CP072642.1"/>
</dbReference>
<proteinExistence type="predicted"/>
<keyword evidence="4" id="KW-1185">Reference proteome</keyword>